<dbReference type="Proteomes" id="UP000061382">
    <property type="component" value="Chromosome"/>
</dbReference>
<dbReference type="STRING" id="512763.DC20_12085"/>
<dbReference type="AlphaFoldDB" id="A0A0P0C3C8"/>
<accession>A0A0P0C3C8</accession>
<sequence>MPLELDKKLEKFHKWLRKEWLPRTMKAGLRYLTHVASVYLYEEASGETMQISLISQQLPSNWNINVYFAL</sequence>
<keyword evidence="2" id="KW-1185">Reference proteome</keyword>
<reference evidence="1 2" key="1">
    <citation type="submission" date="2015-08" db="EMBL/GenBank/DDBJ databases">
        <title>Complete genome sequence of Rufibacter tibetensis strain 1351t, a radiation-resistant bacterium from tibet plateau.</title>
        <authorList>
            <person name="Dai J."/>
        </authorList>
    </citation>
    <scope>NUCLEOTIDE SEQUENCE [LARGE SCALE GENOMIC DNA]</scope>
    <source>
        <strain evidence="1 2">1351</strain>
    </source>
</reference>
<name>A0A0P0C3C8_9BACT</name>
<gene>
    <name evidence="1" type="ORF">DC20_12085</name>
</gene>
<dbReference type="EMBL" id="CP012643">
    <property type="protein sequence ID" value="ALI99578.1"/>
    <property type="molecule type" value="Genomic_DNA"/>
</dbReference>
<evidence type="ECO:0000313" key="2">
    <source>
        <dbReference type="Proteomes" id="UP000061382"/>
    </source>
</evidence>
<protein>
    <submittedName>
        <fullName evidence="1">Uncharacterized protein</fullName>
    </submittedName>
</protein>
<dbReference type="KEGG" id="rti:DC20_12085"/>
<proteinExistence type="predicted"/>
<evidence type="ECO:0000313" key="1">
    <source>
        <dbReference type="EMBL" id="ALI99578.1"/>
    </source>
</evidence>
<organism evidence="1 2">
    <name type="scientific">Rufibacter tibetensis</name>
    <dbReference type="NCBI Taxonomy" id="512763"/>
    <lineage>
        <taxon>Bacteria</taxon>
        <taxon>Pseudomonadati</taxon>
        <taxon>Bacteroidota</taxon>
        <taxon>Cytophagia</taxon>
        <taxon>Cytophagales</taxon>
        <taxon>Hymenobacteraceae</taxon>
        <taxon>Rufibacter</taxon>
    </lineage>
</organism>
<dbReference type="PATRIC" id="fig|512763.3.peg.2651"/>
<dbReference type="RefSeq" id="WP_062544063.1">
    <property type="nucleotide sequence ID" value="NZ_CP012643.1"/>
</dbReference>